<dbReference type="KEGG" id="dpx:DAPPUDRAFT_322861"/>
<reference evidence="2 3" key="1">
    <citation type="journal article" date="2011" name="Science">
        <title>The ecoresponsive genome of Daphnia pulex.</title>
        <authorList>
            <person name="Colbourne J.K."/>
            <person name="Pfrender M.E."/>
            <person name="Gilbert D."/>
            <person name="Thomas W.K."/>
            <person name="Tucker A."/>
            <person name="Oakley T.H."/>
            <person name="Tokishita S."/>
            <person name="Aerts A."/>
            <person name="Arnold G.J."/>
            <person name="Basu M.K."/>
            <person name="Bauer D.J."/>
            <person name="Caceres C.E."/>
            <person name="Carmel L."/>
            <person name="Casola C."/>
            <person name="Choi J.H."/>
            <person name="Detter J.C."/>
            <person name="Dong Q."/>
            <person name="Dusheyko S."/>
            <person name="Eads B.D."/>
            <person name="Frohlich T."/>
            <person name="Geiler-Samerotte K.A."/>
            <person name="Gerlach D."/>
            <person name="Hatcher P."/>
            <person name="Jogdeo S."/>
            <person name="Krijgsveld J."/>
            <person name="Kriventseva E.V."/>
            <person name="Kultz D."/>
            <person name="Laforsch C."/>
            <person name="Lindquist E."/>
            <person name="Lopez J."/>
            <person name="Manak J.R."/>
            <person name="Muller J."/>
            <person name="Pangilinan J."/>
            <person name="Patwardhan R.P."/>
            <person name="Pitluck S."/>
            <person name="Pritham E.J."/>
            <person name="Rechtsteiner A."/>
            <person name="Rho M."/>
            <person name="Rogozin I.B."/>
            <person name="Sakarya O."/>
            <person name="Salamov A."/>
            <person name="Schaack S."/>
            <person name="Shapiro H."/>
            <person name="Shiga Y."/>
            <person name="Skalitzky C."/>
            <person name="Smith Z."/>
            <person name="Souvorov A."/>
            <person name="Sung W."/>
            <person name="Tang Z."/>
            <person name="Tsuchiya D."/>
            <person name="Tu H."/>
            <person name="Vos H."/>
            <person name="Wang M."/>
            <person name="Wolf Y.I."/>
            <person name="Yamagata H."/>
            <person name="Yamada T."/>
            <person name="Ye Y."/>
            <person name="Shaw J.R."/>
            <person name="Andrews J."/>
            <person name="Crease T.J."/>
            <person name="Tang H."/>
            <person name="Lucas S.M."/>
            <person name="Robertson H.M."/>
            <person name="Bork P."/>
            <person name="Koonin E.V."/>
            <person name="Zdobnov E.M."/>
            <person name="Grigoriev I.V."/>
            <person name="Lynch M."/>
            <person name="Boore J.L."/>
        </authorList>
    </citation>
    <scope>NUCLEOTIDE SEQUENCE [LARGE SCALE GENOMIC DNA]</scope>
</reference>
<evidence type="ECO:0000313" key="2">
    <source>
        <dbReference type="EMBL" id="EFX75814.1"/>
    </source>
</evidence>
<protein>
    <submittedName>
        <fullName evidence="2">Uncharacterized protein</fullName>
    </submittedName>
</protein>
<name>E9GX53_DAPPU</name>
<dbReference type="OrthoDB" id="10312607at2759"/>
<proteinExistence type="predicted"/>
<feature type="compositionally biased region" description="Polar residues" evidence="1">
    <location>
        <begin position="147"/>
        <end position="165"/>
    </location>
</feature>
<dbReference type="EMBL" id="GL732572">
    <property type="protein sequence ID" value="EFX75814.1"/>
    <property type="molecule type" value="Genomic_DNA"/>
</dbReference>
<dbReference type="InParanoid" id="E9GX53"/>
<organism evidence="2 3">
    <name type="scientific">Daphnia pulex</name>
    <name type="common">Water flea</name>
    <dbReference type="NCBI Taxonomy" id="6669"/>
    <lineage>
        <taxon>Eukaryota</taxon>
        <taxon>Metazoa</taxon>
        <taxon>Ecdysozoa</taxon>
        <taxon>Arthropoda</taxon>
        <taxon>Crustacea</taxon>
        <taxon>Branchiopoda</taxon>
        <taxon>Diplostraca</taxon>
        <taxon>Cladocera</taxon>
        <taxon>Anomopoda</taxon>
        <taxon>Daphniidae</taxon>
        <taxon>Daphnia</taxon>
    </lineage>
</organism>
<evidence type="ECO:0000256" key="1">
    <source>
        <dbReference type="SAM" id="MobiDB-lite"/>
    </source>
</evidence>
<dbReference type="AlphaFoldDB" id="E9GX53"/>
<sequence length="250" mass="27646">MSEESTKKTAVQRKRECGVYQQLNDNHSKKRRIHSDKRSTTSMRISGIRDWGRWLTEDSNAQVIIFIKIPNVKEPTFYTFVSGTEAAALLATEQGQSFRRKFKGDFEETEGFCDSQGKVERFSTNNSLPVDAAESVGVSTSSTDGSFCTTSRTNAPGSSIQSTTNPAVEKNVNAGRKRADSTRTRDTALALPTVLTLPNARSNIDIEQVGVPFKCQKDQIISTPEGNFVKLNNRKLIRVMTACKATSHSL</sequence>
<feature type="region of interest" description="Disordered" evidence="1">
    <location>
        <begin position="143"/>
        <end position="165"/>
    </location>
</feature>
<accession>E9GX53</accession>
<dbReference type="HOGENOM" id="CLU_1112289_0_0_1"/>
<keyword evidence="3" id="KW-1185">Reference proteome</keyword>
<dbReference type="Proteomes" id="UP000000305">
    <property type="component" value="Unassembled WGS sequence"/>
</dbReference>
<gene>
    <name evidence="2" type="ORF">DAPPUDRAFT_322861</name>
</gene>
<evidence type="ECO:0000313" key="3">
    <source>
        <dbReference type="Proteomes" id="UP000000305"/>
    </source>
</evidence>